<organism evidence="3 4">
    <name type="scientific">Patella caerulea</name>
    <name type="common">Rayed Mediterranean limpet</name>
    <dbReference type="NCBI Taxonomy" id="87958"/>
    <lineage>
        <taxon>Eukaryota</taxon>
        <taxon>Metazoa</taxon>
        <taxon>Spiralia</taxon>
        <taxon>Lophotrochozoa</taxon>
        <taxon>Mollusca</taxon>
        <taxon>Gastropoda</taxon>
        <taxon>Patellogastropoda</taxon>
        <taxon>Patelloidea</taxon>
        <taxon>Patellidae</taxon>
        <taxon>Patella</taxon>
    </lineage>
</organism>
<sequence length="521" mass="59269">MTTRPTTWFPFSAAFRTKVLKGSVADIRRSKSFSAQTLSKMSSDSESESSGSHNGIKIHKPMCVKTIPVDEITDPTLQGYLERRNINGQWIRYWFILKDCSLYCYLTQHDRVTVDIILLQDYSVSSLVDRFRGKRFVILLSHEEYLPLYISTETLEELETWLEVLQSVSDPASESRGACGLVIENDSLCNNDQTEMFRQKLLEEVLRQKEMLELQLAERHKKMSASSNDLQPFGGLHDGDEQICQMTRLKQRRMSTQIKMDTLQKQLLTTNGNKKSLFNFGKKKSTEGHNPYVIEQLKELSQTMHLLNKDLDQNGNCNTRSKLAQSQASKSFDCIDDFVDKSAVHRSNSLKSSMQKLAHKTFIKASWNKRRKSRNMQSNSSLDSDESHSSLQSDSDFVDLTKSSRERSASSDRLGVNCDWSVSSDSDLNRSSLCLSQQSSCEHSPRSPRDNPMSFDLTAFKRLDNVDGSCTSSSYLDCSNACKRTDSPRREINPSVLAEIEEFEEMTRQALGRMTIITTSS</sequence>
<protein>
    <recommendedName>
        <fullName evidence="2">PH domain-containing protein</fullName>
    </recommendedName>
</protein>
<gene>
    <name evidence="3" type="ORF">SNE40_014758</name>
</gene>
<proteinExistence type="predicted"/>
<dbReference type="SMART" id="SM00233">
    <property type="entry name" value="PH"/>
    <property type="match status" value="1"/>
</dbReference>
<evidence type="ECO:0000259" key="2">
    <source>
        <dbReference type="PROSITE" id="PS50003"/>
    </source>
</evidence>
<reference evidence="3 4" key="1">
    <citation type="submission" date="2024-01" db="EMBL/GenBank/DDBJ databases">
        <title>The genome of the rayed Mediterranean limpet Patella caerulea (Linnaeus, 1758).</title>
        <authorList>
            <person name="Anh-Thu Weber A."/>
            <person name="Halstead-Nussloch G."/>
        </authorList>
    </citation>
    <scope>NUCLEOTIDE SEQUENCE [LARGE SCALE GENOMIC DNA]</scope>
    <source>
        <strain evidence="3">AATW-2023a</strain>
        <tissue evidence="3">Whole specimen</tissue>
    </source>
</reference>
<name>A0AAN8PTZ9_PATCE</name>
<dbReference type="InterPro" id="IPR051566">
    <property type="entry name" value="CNKSR"/>
</dbReference>
<dbReference type="PANTHER" id="PTHR12844">
    <property type="entry name" value="CONNECTOR ENCHANCER OF KINASE SUPPRESSOR OF RAS"/>
    <property type="match status" value="1"/>
</dbReference>
<feature type="region of interest" description="Disordered" evidence="1">
    <location>
        <begin position="368"/>
        <end position="404"/>
    </location>
</feature>
<evidence type="ECO:0000313" key="4">
    <source>
        <dbReference type="Proteomes" id="UP001347796"/>
    </source>
</evidence>
<evidence type="ECO:0000256" key="1">
    <source>
        <dbReference type="SAM" id="MobiDB-lite"/>
    </source>
</evidence>
<dbReference type="SUPFAM" id="SSF50729">
    <property type="entry name" value="PH domain-like"/>
    <property type="match status" value="1"/>
</dbReference>
<dbReference type="Pfam" id="PF00169">
    <property type="entry name" value="PH"/>
    <property type="match status" value="1"/>
</dbReference>
<dbReference type="AlphaFoldDB" id="A0AAN8PTZ9"/>
<dbReference type="Gene3D" id="2.30.29.30">
    <property type="entry name" value="Pleckstrin-homology domain (PH domain)/Phosphotyrosine-binding domain (PTB)"/>
    <property type="match status" value="1"/>
</dbReference>
<dbReference type="PANTHER" id="PTHR12844:SF42">
    <property type="entry name" value="CONNECTOR ENHANCER OF KSR PROTEIN CNK"/>
    <property type="match status" value="1"/>
</dbReference>
<evidence type="ECO:0000313" key="3">
    <source>
        <dbReference type="EMBL" id="KAK6176475.1"/>
    </source>
</evidence>
<dbReference type="Proteomes" id="UP001347796">
    <property type="component" value="Unassembled WGS sequence"/>
</dbReference>
<accession>A0AAN8PTZ9</accession>
<dbReference type="InterPro" id="IPR011993">
    <property type="entry name" value="PH-like_dom_sf"/>
</dbReference>
<dbReference type="PROSITE" id="PS50003">
    <property type="entry name" value="PH_DOMAIN"/>
    <property type="match status" value="1"/>
</dbReference>
<dbReference type="InterPro" id="IPR001849">
    <property type="entry name" value="PH_domain"/>
</dbReference>
<comment type="caution">
    <text evidence="3">The sequence shown here is derived from an EMBL/GenBank/DDBJ whole genome shotgun (WGS) entry which is preliminary data.</text>
</comment>
<keyword evidence="4" id="KW-1185">Reference proteome</keyword>
<dbReference type="EMBL" id="JAZGQO010000010">
    <property type="protein sequence ID" value="KAK6176475.1"/>
    <property type="molecule type" value="Genomic_DNA"/>
</dbReference>
<feature type="domain" description="PH" evidence="2">
    <location>
        <begin position="74"/>
        <end position="170"/>
    </location>
</feature>